<evidence type="ECO:0000256" key="4">
    <source>
        <dbReference type="ARBA" id="ARBA00022670"/>
    </source>
</evidence>
<comment type="caution">
    <text evidence="14">The sequence shown here is derived from an EMBL/GenBank/DDBJ whole genome shotgun (WGS) entry which is preliminary data.</text>
</comment>
<evidence type="ECO:0000256" key="5">
    <source>
        <dbReference type="ARBA" id="ARBA00022692"/>
    </source>
</evidence>
<feature type="transmembrane region" description="Helical" evidence="12">
    <location>
        <begin position="174"/>
        <end position="196"/>
    </location>
</feature>
<sequence>MNFFENQDQARRITQRLLVLYIFAILAMIAALYLAIIAIFKLALWSPLVLSIVSCGVIGMIGFGSLKKTLELRQGGQVVAEGLGGVLVLPRTTDPGEQKLLHVVEEMAIASGISVPSVYLLHRERGINAFAAGKTVNDAVIGVTRGCVDELSRDELQGVIAHEFSHILNGDMRLNIRLMGILHGILIIYLSGRVLLRAESYSSHSKNAGGMLGFALMAVGSIGLLMGRLIKSAVSRQREFLADASAVQFTRDPQGIGNALLKISDSTSRLRSPQAEAASHMFFSNSVGRVSLSEMLATHPPLDIRIQRLGIAVETPSRRRSAPSSTQAAVASEAVMGFQQGQPAIKMAPEQVVEQVGTAAPEHLAYTQSLLEKLPRNLKKAVKYQHLSAAIVYALLLDEDSAVREQQLQGLRQTEPADVVKAVTEYGDAIATLDPRTHLPLIELTIPALRRSTNSEWTKFCQQVQQLTQADGHLSLSESVLQIILERRLQPHFGAAPDSSVLYTTLDQIWADSVTVLSHLASAGHDIPDTCTYALRCGLFRLPGANQHTIPDQLKPNNFRQFIESLKRLAHTTPQLKKALVDACSYTVMLDGTVTVEEAELLRGTVIALGCPIPPFLNAAIR</sequence>
<dbReference type="CDD" id="cd07340">
    <property type="entry name" value="M48B_Htpx_like"/>
    <property type="match status" value="1"/>
</dbReference>
<keyword evidence="8" id="KW-0862">Zinc</keyword>
<feature type="transmembrane region" description="Helical" evidence="12">
    <location>
        <begin position="45"/>
        <end position="66"/>
    </location>
</feature>
<dbReference type="GO" id="GO:0005886">
    <property type="term" value="C:plasma membrane"/>
    <property type="evidence" value="ECO:0007669"/>
    <property type="project" value="UniProtKB-SubCell"/>
</dbReference>
<organism evidence="14 15">
    <name type="scientific">Acaryochloris thomasi RCC1774</name>
    <dbReference type="NCBI Taxonomy" id="1764569"/>
    <lineage>
        <taxon>Bacteria</taxon>
        <taxon>Bacillati</taxon>
        <taxon>Cyanobacteriota</taxon>
        <taxon>Cyanophyceae</taxon>
        <taxon>Acaryochloridales</taxon>
        <taxon>Acaryochloridaceae</taxon>
        <taxon>Acaryochloris</taxon>
        <taxon>Acaryochloris thomasi</taxon>
    </lineage>
</organism>
<evidence type="ECO:0000256" key="3">
    <source>
        <dbReference type="ARBA" id="ARBA00022475"/>
    </source>
</evidence>
<keyword evidence="15" id="KW-1185">Reference proteome</keyword>
<reference evidence="14 15" key="1">
    <citation type="journal article" date="2018" name="Sci. Rep.">
        <title>A novel species of the marine cyanobacterium Acaryochloris with a unique pigment content and lifestyle.</title>
        <authorList>
            <person name="Partensky F."/>
            <person name="Six C."/>
            <person name="Ratin M."/>
            <person name="Garczarek L."/>
            <person name="Vaulot D."/>
            <person name="Probert I."/>
            <person name="Calteau A."/>
            <person name="Gourvil P."/>
            <person name="Marie D."/>
            <person name="Grebert T."/>
            <person name="Bouchier C."/>
            <person name="Le Panse S."/>
            <person name="Gachenot M."/>
            <person name="Rodriguez F."/>
            <person name="Garrido J.L."/>
        </authorList>
    </citation>
    <scope>NUCLEOTIDE SEQUENCE [LARGE SCALE GENOMIC DNA]</scope>
    <source>
        <strain evidence="14 15">RCC1774</strain>
    </source>
</reference>
<name>A0A2W1JWT7_9CYAN</name>
<evidence type="ECO:0000256" key="1">
    <source>
        <dbReference type="ARBA" id="ARBA00001947"/>
    </source>
</evidence>
<proteinExistence type="predicted"/>
<keyword evidence="9 12" id="KW-1133">Transmembrane helix</keyword>
<dbReference type="AlphaFoldDB" id="A0A2W1JWT7"/>
<dbReference type="PANTHER" id="PTHR43221">
    <property type="entry name" value="PROTEASE HTPX"/>
    <property type="match status" value="1"/>
</dbReference>
<feature type="transmembrane region" description="Helical" evidence="12">
    <location>
        <begin position="18"/>
        <end position="39"/>
    </location>
</feature>
<dbReference type="OrthoDB" id="15218at2"/>
<feature type="transmembrane region" description="Helical" evidence="12">
    <location>
        <begin position="208"/>
        <end position="230"/>
    </location>
</feature>
<dbReference type="Gene3D" id="3.30.2010.10">
    <property type="entry name" value="Metalloproteases ('zincins'), catalytic domain"/>
    <property type="match status" value="1"/>
</dbReference>
<evidence type="ECO:0000313" key="14">
    <source>
        <dbReference type="EMBL" id="PZD73161.1"/>
    </source>
</evidence>
<dbReference type="InterPro" id="IPR050083">
    <property type="entry name" value="HtpX_protease"/>
</dbReference>
<keyword evidence="7 14" id="KW-0378">Hydrolase</keyword>
<protein>
    <submittedName>
        <fullName evidence="14">Protease HtpX</fullName>
        <ecNumber evidence="14">3.4.24.-</ecNumber>
    </submittedName>
</protein>
<accession>A0A2W1JWT7</accession>
<keyword evidence="3" id="KW-1003">Cell membrane</keyword>
<dbReference type="InterPro" id="IPR001915">
    <property type="entry name" value="Peptidase_M48"/>
</dbReference>
<keyword evidence="11 12" id="KW-0472">Membrane</keyword>
<comment type="cofactor">
    <cofactor evidence="1">
        <name>Zn(2+)</name>
        <dbReference type="ChEBI" id="CHEBI:29105"/>
    </cofactor>
</comment>
<dbReference type="PANTHER" id="PTHR43221:SF1">
    <property type="entry name" value="PROTEASE HTPX"/>
    <property type="match status" value="1"/>
</dbReference>
<keyword evidence="4 14" id="KW-0645">Protease</keyword>
<dbReference type="GO" id="GO:0046872">
    <property type="term" value="F:metal ion binding"/>
    <property type="evidence" value="ECO:0007669"/>
    <property type="project" value="UniProtKB-KW"/>
</dbReference>
<evidence type="ECO:0000259" key="13">
    <source>
        <dbReference type="Pfam" id="PF01435"/>
    </source>
</evidence>
<evidence type="ECO:0000256" key="12">
    <source>
        <dbReference type="SAM" id="Phobius"/>
    </source>
</evidence>
<comment type="subcellular location">
    <subcellularLocation>
        <location evidence="2">Cell membrane</location>
        <topology evidence="2">Multi-pass membrane protein</topology>
    </subcellularLocation>
</comment>
<dbReference type="EMBL" id="PQWO01000006">
    <property type="protein sequence ID" value="PZD73161.1"/>
    <property type="molecule type" value="Genomic_DNA"/>
</dbReference>
<evidence type="ECO:0000256" key="7">
    <source>
        <dbReference type="ARBA" id="ARBA00022801"/>
    </source>
</evidence>
<keyword evidence="6" id="KW-0479">Metal-binding</keyword>
<evidence type="ECO:0000256" key="10">
    <source>
        <dbReference type="ARBA" id="ARBA00023049"/>
    </source>
</evidence>
<evidence type="ECO:0000256" key="2">
    <source>
        <dbReference type="ARBA" id="ARBA00004651"/>
    </source>
</evidence>
<feature type="domain" description="Peptidase M48" evidence="13">
    <location>
        <begin position="98"/>
        <end position="309"/>
    </location>
</feature>
<keyword evidence="10" id="KW-0482">Metalloprotease</keyword>
<dbReference type="EC" id="3.4.24.-" evidence="14"/>
<dbReference type="RefSeq" id="WP_110986213.1">
    <property type="nucleotide sequence ID" value="NZ_CAWNWM010000006.1"/>
</dbReference>
<dbReference type="GO" id="GO:0004222">
    <property type="term" value="F:metalloendopeptidase activity"/>
    <property type="evidence" value="ECO:0007669"/>
    <property type="project" value="InterPro"/>
</dbReference>
<gene>
    <name evidence="14" type="primary">htpX_3</name>
    <name evidence="14" type="ORF">C1752_02251</name>
</gene>
<keyword evidence="5 12" id="KW-0812">Transmembrane</keyword>
<dbReference type="Pfam" id="PF01435">
    <property type="entry name" value="Peptidase_M48"/>
    <property type="match status" value="1"/>
</dbReference>
<evidence type="ECO:0000256" key="11">
    <source>
        <dbReference type="ARBA" id="ARBA00023136"/>
    </source>
</evidence>
<evidence type="ECO:0000256" key="6">
    <source>
        <dbReference type="ARBA" id="ARBA00022723"/>
    </source>
</evidence>
<dbReference type="GO" id="GO:0006508">
    <property type="term" value="P:proteolysis"/>
    <property type="evidence" value="ECO:0007669"/>
    <property type="project" value="UniProtKB-KW"/>
</dbReference>
<dbReference type="Proteomes" id="UP000248857">
    <property type="component" value="Unassembled WGS sequence"/>
</dbReference>
<evidence type="ECO:0000256" key="8">
    <source>
        <dbReference type="ARBA" id="ARBA00022833"/>
    </source>
</evidence>
<evidence type="ECO:0000256" key="9">
    <source>
        <dbReference type="ARBA" id="ARBA00022989"/>
    </source>
</evidence>
<evidence type="ECO:0000313" key="15">
    <source>
        <dbReference type="Proteomes" id="UP000248857"/>
    </source>
</evidence>